<dbReference type="SUPFAM" id="SSF54593">
    <property type="entry name" value="Glyoxalase/Bleomycin resistance protein/Dihydroxybiphenyl dioxygenase"/>
    <property type="match status" value="2"/>
</dbReference>
<dbReference type="InterPro" id="IPR029068">
    <property type="entry name" value="Glyas_Bleomycin-R_OHBP_Dase"/>
</dbReference>
<comment type="caution">
    <text evidence="1">The sequence shown here is derived from an EMBL/GenBank/DDBJ whole genome shotgun (WGS) entry which is preliminary data.</text>
</comment>
<evidence type="ECO:0000313" key="2">
    <source>
        <dbReference type="Proteomes" id="UP000886842"/>
    </source>
</evidence>
<reference evidence="1" key="1">
    <citation type="submission" date="2020-10" db="EMBL/GenBank/DDBJ databases">
        <authorList>
            <person name="Gilroy R."/>
        </authorList>
    </citation>
    <scope>NUCLEOTIDE SEQUENCE</scope>
    <source>
        <strain evidence="1">ChiGjej1B1-24693</strain>
    </source>
</reference>
<evidence type="ECO:0000313" key="1">
    <source>
        <dbReference type="EMBL" id="HIT76649.1"/>
    </source>
</evidence>
<reference evidence="1" key="2">
    <citation type="journal article" date="2021" name="PeerJ">
        <title>Extensive microbial diversity within the chicken gut microbiome revealed by metagenomics and culture.</title>
        <authorList>
            <person name="Gilroy R."/>
            <person name="Ravi A."/>
            <person name="Getino M."/>
            <person name="Pursley I."/>
            <person name="Horton D.L."/>
            <person name="Alikhan N.F."/>
            <person name="Baker D."/>
            <person name="Gharbi K."/>
            <person name="Hall N."/>
            <person name="Watson M."/>
            <person name="Adriaenssens E.M."/>
            <person name="Foster-Nyarko E."/>
            <person name="Jarju S."/>
            <person name="Secka A."/>
            <person name="Antonio M."/>
            <person name="Oren A."/>
            <person name="Chaudhuri R.R."/>
            <person name="La Ragione R."/>
            <person name="Hildebrand F."/>
            <person name="Pallen M.J."/>
        </authorList>
    </citation>
    <scope>NUCLEOTIDE SEQUENCE</scope>
    <source>
        <strain evidence="1">ChiGjej1B1-24693</strain>
    </source>
</reference>
<accession>A0A9D1H010</accession>
<sequence length="245" mass="26391">MTIENLSATVFCFTSRVAAMSAFLQQLGLRPRITSQRSNDDGPVYAVLAGRNGRVALHHTTDADQAGQRSLVVGTDDFDEAMAALTEEGLTTTQWDEAFGRAGGIATDRGDLWIDDTGHADAYGYVLHSETAGPVDVQAVLFSAELDGDRELLHELGFLPPASPDDSGETWTAPHGGAVHLHPETDQVSAEQSWQVALGFETSAELDDLVEALHEAGHQDARRDEWALTVTDPDGHEVQVFPARS</sequence>
<gene>
    <name evidence="1" type="ORF">IAA98_13790</name>
</gene>
<dbReference type="EMBL" id="DVLP01000401">
    <property type="protein sequence ID" value="HIT76649.1"/>
    <property type="molecule type" value="Genomic_DNA"/>
</dbReference>
<dbReference type="AlphaFoldDB" id="A0A9D1H010"/>
<organism evidence="1 2">
    <name type="scientific">Candidatus Avipropionibacterium avicola</name>
    <dbReference type="NCBI Taxonomy" id="2840701"/>
    <lineage>
        <taxon>Bacteria</taxon>
        <taxon>Bacillati</taxon>
        <taxon>Actinomycetota</taxon>
        <taxon>Actinomycetes</taxon>
        <taxon>Propionibacteriales</taxon>
        <taxon>Propionibacteriaceae</taxon>
        <taxon>Propionibacteriaceae incertae sedis</taxon>
        <taxon>Candidatus Avipropionibacterium</taxon>
    </lineage>
</organism>
<dbReference type="Proteomes" id="UP000886842">
    <property type="component" value="Unassembled WGS sequence"/>
</dbReference>
<dbReference type="Gene3D" id="3.10.180.10">
    <property type="entry name" value="2,3-Dihydroxybiphenyl 1,2-Dioxygenase, domain 1"/>
    <property type="match status" value="1"/>
</dbReference>
<protein>
    <submittedName>
        <fullName evidence="1">Uncharacterized protein</fullName>
    </submittedName>
</protein>
<proteinExistence type="predicted"/>
<name>A0A9D1H010_9ACTN</name>